<keyword evidence="1" id="KW-1133">Transmembrane helix</keyword>
<keyword evidence="1" id="KW-0812">Transmembrane</keyword>
<feature type="transmembrane region" description="Helical" evidence="1">
    <location>
        <begin position="49"/>
        <end position="69"/>
    </location>
</feature>
<feature type="transmembrane region" description="Helical" evidence="1">
    <location>
        <begin position="113"/>
        <end position="135"/>
    </location>
</feature>
<evidence type="ECO:0000259" key="2">
    <source>
        <dbReference type="Pfam" id="PF13796"/>
    </source>
</evidence>
<feature type="domain" description="Putative sensor" evidence="2">
    <location>
        <begin position="23"/>
        <end position="206"/>
    </location>
</feature>
<organism evidence="3 4">
    <name type="scientific">Amycolatopsis minnesotensis</name>
    <dbReference type="NCBI Taxonomy" id="337894"/>
    <lineage>
        <taxon>Bacteria</taxon>
        <taxon>Bacillati</taxon>
        <taxon>Actinomycetota</taxon>
        <taxon>Actinomycetes</taxon>
        <taxon>Pseudonocardiales</taxon>
        <taxon>Pseudonocardiaceae</taxon>
        <taxon>Amycolatopsis</taxon>
    </lineage>
</organism>
<dbReference type="InterPro" id="IPR025828">
    <property type="entry name" value="Put_sensor_dom"/>
</dbReference>
<dbReference type="RefSeq" id="WP_344429664.1">
    <property type="nucleotide sequence ID" value="NZ_BAAANN010000042.1"/>
</dbReference>
<name>A0ABN2SEL7_9PSEU</name>
<feature type="transmembrane region" description="Helical" evidence="1">
    <location>
        <begin position="173"/>
        <end position="195"/>
    </location>
</feature>
<dbReference type="Pfam" id="PF13796">
    <property type="entry name" value="Sensor"/>
    <property type="match status" value="1"/>
</dbReference>
<proteinExistence type="predicted"/>
<dbReference type="EMBL" id="BAAANN010000042">
    <property type="protein sequence ID" value="GAA1985410.1"/>
    <property type="molecule type" value="Genomic_DNA"/>
</dbReference>
<comment type="caution">
    <text evidence="3">The sequence shown here is derived from an EMBL/GenBank/DDBJ whole genome shotgun (WGS) entry which is preliminary data.</text>
</comment>
<protein>
    <submittedName>
        <fullName evidence="3">Sensor domain-containing protein</fullName>
    </submittedName>
</protein>
<keyword evidence="4" id="KW-1185">Reference proteome</keyword>
<gene>
    <name evidence="3" type="ORF">GCM10009754_73760</name>
</gene>
<dbReference type="Proteomes" id="UP001501116">
    <property type="component" value="Unassembled WGS sequence"/>
</dbReference>
<sequence>MTSTSAVAASRRTTPSLGGSMAYLLLNFPLGIASFVFVVTLTSTGLATSIVWIGLPILALMVLTVRGWGRVERARIYAMLDVAIPAPYRPLPFGAVRERWKARLGDGTTWRDLAYFFLLFPLGVFEFVLVVAFWATSLALVGLPVYYRYLPDGAYFFPAYNVRWLTVDSTLSALPWAALGVVCVALSIALTKGLAGMHVRFAKSLLGPTSATRQYAVTG</sequence>
<evidence type="ECO:0000313" key="3">
    <source>
        <dbReference type="EMBL" id="GAA1985410.1"/>
    </source>
</evidence>
<reference evidence="3 4" key="1">
    <citation type="journal article" date="2019" name="Int. J. Syst. Evol. Microbiol.">
        <title>The Global Catalogue of Microorganisms (GCM) 10K type strain sequencing project: providing services to taxonomists for standard genome sequencing and annotation.</title>
        <authorList>
            <consortium name="The Broad Institute Genomics Platform"/>
            <consortium name="The Broad Institute Genome Sequencing Center for Infectious Disease"/>
            <person name="Wu L."/>
            <person name="Ma J."/>
        </authorList>
    </citation>
    <scope>NUCLEOTIDE SEQUENCE [LARGE SCALE GENOMIC DNA]</scope>
    <source>
        <strain evidence="3 4">JCM 14545</strain>
    </source>
</reference>
<feature type="transmembrane region" description="Helical" evidence="1">
    <location>
        <begin position="21"/>
        <end position="43"/>
    </location>
</feature>
<evidence type="ECO:0000256" key="1">
    <source>
        <dbReference type="SAM" id="Phobius"/>
    </source>
</evidence>
<evidence type="ECO:0000313" key="4">
    <source>
        <dbReference type="Proteomes" id="UP001501116"/>
    </source>
</evidence>
<keyword evidence="1" id="KW-0472">Membrane</keyword>
<accession>A0ABN2SEL7</accession>